<dbReference type="EMBL" id="FXAK01000007">
    <property type="protein sequence ID" value="SMF83303.1"/>
    <property type="molecule type" value="Genomic_DNA"/>
</dbReference>
<reference evidence="1 2" key="1">
    <citation type="submission" date="2017-04" db="EMBL/GenBank/DDBJ databases">
        <authorList>
            <person name="Afonso C.L."/>
            <person name="Miller P.J."/>
            <person name="Scott M.A."/>
            <person name="Spackman E."/>
            <person name="Goraichik I."/>
            <person name="Dimitrov K.M."/>
            <person name="Suarez D.L."/>
            <person name="Swayne D.E."/>
        </authorList>
    </citation>
    <scope>NUCLEOTIDE SEQUENCE [LARGE SCALE GENOMIC DNA]</scope>
    <source>
        <strain evidence="1 2">A2P</strain>
    </source>
</reference>
<dbReference type="OrthoDB" id="19170at191"/>
<accession>A0A1X7HBD4</accession>
<evidence type="ECO:0000313" key="1">
    <source>
        <dbReference type="EMBL" id="SMF83303.1"/>
    </source>
</evidence>
<dbReference type="STRING" id="286727.SAMN02982917_5508"/>
<dbReference type="AlphaFoldDB" id="A0A1X7HBD4"/>
<evidence type="ECO:0000313" key="2">
    <source>
        <dbReference type="Proteomes" id="UP000192936"/>
    </source>
</evidence>
<protein>
    <submittedName>
        <fullName evidence="1">Uncharacterized protein</fullName>
    </submittedName>
</protein>
<name>A0A1X7HBD4_9PROT</name>
<sequence>MTDPIKPPMIRTHHFGGREMPLITVLRALAAQEGNDGDEGNAMQMAADVLTKLMTEIERLTVMADEPTTKRVWDGIQVMAALFADPDHMPTVLEFQAAFEAAFVISGKPYDVERIKAEWQADYAALTVERDQMRAVLTGLADLVQHECGVEPCAASMAPAEHYLGLARDLLQPKDATHG</sequence>
<organism evidence="1 2">
    <name type="scientific">Azospirillum oryzae</name>
    <dbReference type="NCBI Taxonomy" id="286727"/>
    <lineage>
        <taxon>Bacteria</taxon>
        <taxon>Pseudomonadati</taxon>
        <taxon>Pseudomonadota</taxon>
        <taxon>Alphaproteobacteria</taxon>
        <taxon>Rhodospirillales</taxon>
        <taxon>Azospirillaceae</taxon>
        <taxon>Azospirillum</taxon>
    </lineage>
</organism>
<proteinExistence type="predicted"/>
<dbReference type="RefSeq" id="WP_085090256.1">
    <property type="nucleotide sequence ID" value="NZ_FXAK01000007.1"/>
</dbReference>
<dbReference type="Proteomes" id="UP000192936">
    <property type="component" value="Unassembled WGS sequence"/>
</dbReference>
<gene>
    <name evidence="1" type="ORF">SAMN02982917_5508</name>
</gene>